<dbReference type="HAMAP" id="MF_01398">
    <property type="entry name" value="ATP_synth_b_bprime"/>
    <property type="match status" value="1"/>
</dbReference>
<evidence type="ECO:0000256" key="15">
    <source>
        <dbReference type="HAMAP-Rule" id="MF_01398"/>
    </source>
</evidence>
<keyword evidence="21" id="KW-1185">Reference proteome</keyword>
<evidence type="ECO:0000256" key="14">
    <source>
        <dbReference type="ARBA" id="ARBA00037847"/>
    </source>
</evidence>
<dbReference type="SUPFAM" id="SSF81573">
    <property type="entry name" value="F1F0 ATP synthase subunit B, membrane domain"/>
    <property type="match status" value="1"/>
</dbReference>
<dbReference type="PANTHER" id="PTHR33445">
    <property type="entry name" value="ATP SYNTHASE SUBUNIT B', CHLOROPLASTIC"/>
    <property type="match status" value="1"/>
</dbReference>
<dbReference type="InterPro" id="IPR002146">
    <property type="entry name" value="ATP_synth_b/b'su_bac/chlpt"/>
</dbReference>
<dbReference type="NCBIfam" id="NF011041">
    <property type="entry name" value="PRK14471.1"/>
    <property type="match status" value="1"/>
</dbReference>
<comment type="subunit">
    <text evidence="13">F-type ATPases have 2 components, F(1) - the catalytic core - and F(0) - the membrane proton channel. F(1) has five subunits: alpha(3), beta(3), gamma(1), delta(1), epsilon(1). F(0) has four main subunits: a(1), b(2) and c(10-14). The alpha and beta chains form an alternating ring which encloses part of the gamma chain. F(1) is attached to F(0) by a central stalk formed by the gamma and epsilon chains, while a peripheral stalk is formed by the delta and b chains.</text>
</comment>
<evidence type="ECO:0000256" key="1">
    <source>
        <dbReference type="ARBA" id="ARBA00005513"/>
    </source>
</evidence>
<evidence type="ECO:0000313" key="20">
    <source>
        <dbReference type="Proteomes" id="UP000184240"/>
    </source>
</evidence>
<dbReference type="EMBL" id="FQXT01000002">
    <property type="protein sequence ID" value="SHH78493.1"/>
    <property type="molecule type" value="Genomic_DNA"/>
</dbReference>
<evidence type="ECO:0000256" key="2">
    <source>
        <dbReference type="ARBA" id="ARBA00022448"/>
    </source>
</evidence>
<keyword evidence="3 15" id="KW-1003">Cell membrane</keyword>
<comment type="subcellular location">
    <subcellularLocation>
        <location evidence="15">Cell membrane</location>
        <topology evidence="15">Single-pass membrane protein</topology>
    </subcellularLocation>
    <subcellularLocation>
        <location evidence="14">Endomembrane system</location>
        <topology evidence="14">Single-pass membrane protein</topology>
    </subcellularLocation>
</comment>
<reference evidence="20" key="2">
    <citation type="submission" date="2016-11" db="EMBL/GenBank/DDBJ databases">
        <authorList>
            <person name="Varghese N."/>
            <person name="Submissions S."/>
        </authorList>
    </citation>
    <scope>NUCLEOTIDE SEQUENCE [LARGE SCALE GENOMIC DNA]</scope>
    <source>
        <strain evidence="20">DSM 19859</strain>
    </source>
</reference>
<evidence type="ECO:0000256" key="9">
    <source>
        <dbReference type="ARBA" id="ARBA00023136"/>
    </source>
</evidence>
<dbReference type="Pfam" id="PF00430">
    <property type="entry name" value="ATP-synt_B"/>
    <property type="match status" value="1"/>
</dbReference>
<comment type="function">
    <text evidence="12">Component of the F(0) channel, it forms part of the peripheral stalk, linking F(1) to F(0). The b'-subunit is a diverged and duplicated form of b found in plants and photosynthetic bacteria.</text>
</comment>
<gene>
    <name evidence="15" type="primary">atpF</name>
    <name evidence="18" type="ORF">DSM01_195</name>
    <name evidence="19" type="ORF">SAMN04487999_0902</name>
</gene>
<dbReference type="Proteomes" id="UP000290037">
    <property type="component" value="Unassembled WGS sequence"/>
</dbReference>
<proteinExistence type="inferred from homology"/>
<dbReference type="GO" id="GO:0046961">
    <property type="term" value="F:proton-transporting ATPase activity, rotational mechanism"/>
    <property type="evidence" value="ECO:0007669"/>
    <property type="project" value="TreeGrafter"/>
</dbReference>
<evidence type="ECO:0000256" key="6">
    <source>
        <dbReference type="ARBA" id="ARBA00022781"/>
    </source>
</evidence>
<evidence type="ECO:0000256" key="10">
    <source>
        <dbReference type="ARBA" id="ARBA00023310"/>
    </source>
</evidence>
<dbReference type="AlphaFoldDB" id="A0A1M5VU89"/>
<dbReference type="CDD" id="cd06503">
    <property type="entry name" value="ATP-synt_Fo_b"/>
    <property type="match status" value="1"/>
</dbReference>
<organism evidence="19 20">
    <name type="scientific">Leeuwenhoekiella palythoae</name>
    <dbReference type="NCBI Taxonomy" id="573501"/>
    <lineage>
        <taxon>Bacteria</taxon>
        <taxon>Pseudomonadati</taxon>
        <taxon>Bacteroidota</taxon>
        <taxon>Flavobacteriia</taxon>
        <taxon>Flavobacteriales</taxon>
        <taxon>Flavobacteriaceae</taxon>
        <taxon>Leeuwenhoekiella</taxon>
    </lineage>
</organism>
<keyword evidence="5 15" id="KW-0812">Transmembrane</keyword>
<evidence type="ECO:0000313" key="21">
    <source>
        <dbReference type="Proteomes" id="UP000290037"/>
    </source>
</evidence>
<keyword evidence="10 15" id="KW-0066">ATP synthesis</keyword>
<keyword evidence="8 15" id="KW-0406">Ion transport</keyword>
<evidence type="ECO:0000256" key="7">
    <source>
        <dbReference type="ARBA" id="ARBA00022989"/>
    </source>
</evidence>
<evidence type="ECO:0000256" key="12">
    <source>
        <dbReference type="ARBA" id="ARBA00025614"/>
    </source>
</evidence>
<comment type="function">
    <text evidence="11 15">F(1)F(0) ATP synthase produces ATP from ADP in the presence of a proton or sodium gradient. F-type ATPases consist of two structural domains, F(1) containing the extramembraneous catalytic core and F(0) containing the membrane proton channel, linked together by a central stalk and a peripheral stalk. During catalysis, ATP synthesis in the catalytic domain of F(1) is coupled via a rotary mechanism of the central stalk subunits to proton translocation.</text>
</comment>
<evidence type="ECO:0000256" key="8">
    <source>
        <dbReference type="ARBA" id="ARBA00023065"/>
    </source>
</evidence>
<evidence type="ECO:0000256" key="16">
    <source>
        <dbReference type="RuleBase" id="RU003848"/>
    </source>
</evidence>
<dbReference type="RefSeq" id="WP_009781967.1">
    <property type="nucleotide sequence ID" value="NZ_CAXPJH010000015.1"/>
</dbReference>
<evidence type="ECO:0000313" key="18">
    <source>
        <dbReference type="EMBL" id="RXG31059.1"/>
    </source>
</evidence>
<evidence type="ECO:0000256" key="11">
    <source>
        <dbReference type="ARBA" id="ARBA00025198"/>
    </source>
</evidence>
<dbReference type="GO" id="GO:0045259">
    <property type="term" value="C:proton-transporting ATP synthase complex"/>
    <property type="evidence" value="ECO:0007669"/>
    <property type="project" value="UniProtKB-KW"/>
</dbReference>
<comment type="subunit">
    <text evidence="15">F-type ATPases have 2 components, F(1) - the catalytic core - and F(0) - the membrane proton channel. F(1) has five subunits: alpha(3), beta(3), gamma(1), delta(1), epsilon(1). F(0) has three main subunits: a(1), b(2) and c(10-14). The alpha and beta chains form an alternating ring which encloses part of the gamma chain. F(1) is attached to F(0) by a central stalk formed by the gamma and epsilon chains, while a peripheral stalk is formed by the delta and b chains.</text>
</comment>
<dbReference type="Proteomes" id="UP000184240">
    <property type="component" value="Unassembled WGS sequence"/>
</dbReference>
<dbReference type="InterPro" id="IPR005864">
    <property type="entry name" value="ATP_synth_F0_bsu_bac"/>
</dbReference>
<feature type="coiled-coil region" evidence="17">
    <location>
        <begin position="46"/>
        <end position="91"/>
    </location>
</feature>
<keyword evidence="6 15" id="KW-0375">Hydrogen ion transport</keyword>
<dbReference type="EMBL" id="QOVN01000001">
    <property type="protein sequence ID" value="RXG31059.1"/>
    <property type="molecule type" value="Genomic_DNA"/>
</dbReference>
<dbReference type="PANTHER" id="PTHR33445:SF1">
    <property type="entry name" value="ATP SYNTHASE SUBUNIT B"/>
    <property type="match status" value="1"/>
</dbReference>
<evidence type="ECO:0000256" key="3">
    <source>
        <dbReference type="ARBA" id="ARBA00022475"/>
    </source>
</evidence>
<keyword evidence="4 15" id="KW-0138">CF(0)</keyword>
<dbReference type="GO" id="GO:0046933">
    <property type="term" value="F:proton-transporting ATP synthase activity, rotational mechanism"/>
    <property type="evidence" value="ECO:0007669"/>
    <property type="project" value="UniProtKB-UniRule"/>
</dbReference>
<keyword evidence="17" id="KW-0175">Coiled coil</keyword>
<dbReference type="InterPro" id="IPR050059">
    <property type="entry name" value="ATP_synthase_B_chain"/>
</dbReference>
<evidence type="ECO:0000313" key="19">
    <source>
        <dbReference type="EMBL" id="SHH78493.1"/>
    </source>
</evidence>
<sequence length="166" mass="18563">MDQLLNDFSPGLFVMQAVILIILILLMKKFAWKPILSSLDEREQGIQGALEAAEKARLEMKNLQADNEKALQEARAERDAMLKEAREIRTKMIAEAEGDAKAQADKIITQAQEAIAAEKRAAVAELKGQVAELSLEIAEKVVKQELSDKEKQQQYVDKMLQDATLN</sequence>
<dbReference type="GO" id="GO:0012505">
    <property type="term" value="C:endomembrane system"/>
    <property type="evidence" value="ECO:0007669"/>
    <property type="project" value="UniProtKB-SubCell"/>
</dbReference>
<accession>A0A1M5VU89</accession>
<evidence type="ECO:0000256" key="17">
    <source>
        <dbReference type="SAM" id="Coils"/>
    </source>
</evidence>
<feature type="transmembrane region" description="Helical" evidence="15">
    <location>
        <begin position="12"/>
        <end position="32"/>
    </location>
</feature>
<evidence type="ECO:0000256" key="5">
    <source>
        <dbReference type="ARBA" id="ARBA00022692"/>
    </source>
</evidence>
<keyword evidence="9 15" id="KW-0472">Membrane</keyword>
<dbReference type="NCBIfam" id="TIGR01144">
    <property type="entry name" value="ATP_synt_b"/>
    <property type="match status" value="1"/>
</dbReference>
<keyword evidence="7 15" id="KW-1133">Transmembrane helix</keyword>
<evidence type="ECO:0000256" key="4">
    <source>
        <dbReference type="ARBA" id="ARBA00022547"/>
    </source>
</evidence>
<dbReference type="OrthoDB" id="9795289at2"/>
<reference evidence="18 21" key="3">
    <citation type="submission" date="2018-07" db="EMBL/GenBank/DDBJ databases">
        <title>Leeuwenhoekiella genomics.</title>
        <authorList>
            <person name="Tahon G."/>
            <person name="Willems A."/>
        </authorList>
    </citation>
    <scope>NUCLEOTIDE SEQUENCE [LARGE SCALE GENOMIC DNA]</scope>
    <source>
        <strain evidence="18 21">LMG 24856</strain>
    </source>
</reference>
<dbReference type="InterPro" id="IPR028987">
    <property type="entry name" value="ATP_synth_B-like_membr_sf"/>
</dbReference>
<keyword evidence="2 15" id="KW-0813">Transport</keyword>
<comment type="similarity">
    <text evidence="1 15 16">Belongs to the ATPase B chain family.</text>
</comment>
<name>A0A1M5VU89_9FLAO</name>
<reference evidence="19" key="1">
    <citation type="submission" date="2016-11" db="EMBL/GenBank/DDBJ databases">
        <authorList>
            <person name="Jaros S."/>
            <person name="Januszkiewicz K."/>
            <person name="Wedrychowicz H."/>
        </authorList>
    </citation>
    <scope>NUCLEOTIDE SEQUENCE [LARGE SCALE GENOMIC DNA]</scope>
    <source>
        <strain evidence="19">DSM 19859</strain>
    </source>
</reference>
<dbReference type="STRING" id="573501.SAMN04487999_0902"/>
<protein>
    <recommendedName>
        <fullName evidence="15">ATP synthase subunit b</fullName>
    </recommendedName>
    <alternativeName>
        <fullName evidence="15">ATP synthase F(0) sector subunit b</fullName>
    </alternativeName>
    <alternativeName>
        <fullName evidence="15">ATPase subunit I</fullName>
    </alternativeName>
    <alternativeName>
        <fullName evidence="15">F-type ATPase subunit b</fullName>
        <shortName evidence="15">F-ATPase subunit b</shortName>
    </alternativeName>
</protein>
<evidence type="ECO:0000256" key="13">
    <source>
        <dbReference type="ARBA" id="ARBA00026054"/>
    </source>
</evidence>
<dbReference type="GO" id="GO:0005886">
    <property type="term" value="C:plasma membrane"/>
    <property type="evidence" value="ECO:0007669"/>
    <property type="project" value="UniProtKB-SubCell"/>
</dbReference>